<feature type="region of interest" description="Disordered" evidence="1">
    <location>
        <begin position="202"/>
        <end position="223"/>
    </location>
</feature>
<sequence>MRRGIQFGLLIISTIGFFLIYKSIQAPIEFEKESKARYAEVIAKLKDIRKSEEAYESIHKTYTNNFGELEKFIETAHFYITTKKDTSWVQYDPHLKIDVPKQSVKTDTIGKISVKDSLFKDNERYKQMSSVTIRDRQIPLTIETGVISREGDVKFPVFEVKVPKKDILKGLDQDEIERELQKTGVNDVKGAYVSVGSLTEVSTSGNWPSYYNERTDKKGAARK</sequence>
<evidence type="ECO:0000256" key="1">
    <source>
        <dbReference type="SAM" id="MobiDB-lite"/>
    </source>
</evidence>
<protein>
    <submittedName>
        <fullName evidence="3">Uncharacterized protein</fullName>
    </submittedName>
</protein>
<keyword evidence="2" id="KW-0472">Membrane</keyword>
<evidence type="ECO:0000256" key="2">
    <source>
        <dbReference type="SAM" id="Phobius"/>
    </source>
</evidence>
<organism evidence="3 4">
    <name type="scientific">Capnocytophaga gingivalis</name>
    <dbReference type="NCBI Taxonomy" id="1017"/>
    <lineage>
        <taxon>Bacteria</taxon>
        <taxon>Pseudomonadati</taxon>
        <taxon>Bacteroidota</taxon>
        <taxon>Flavobacteriia</taxon>
        <taxon>Flavobacteriales</taxon>
        <taxon>Flavobacteriaceae</taxon>
        <taxon>Capnocytophaga</taxon>
    </lineage>
</organism>
<gene>
    <name evidence="3" type="ORF">CGC50_09120</name>
</gene>
<feature type="compositionally biased region" description="Basic and acidic residues" evidence="1">
    <location>
        <begin position="213"/>
        <end position="223"/>
    </location>
</feature>
<proteinExistence type="predicted"/>
<evidence type="ECO:0000313" key="3">
    <source>
        <dbReference type="EMBL" id="ATA87304.1"/>
    </source>
</evidence>
<dbReference type="GeneID" id="84808714"/>
<reference evidence="4" key="1">
    <citation type="submission" date="2017-06" db="EMBL/GenBank/DDBJ databases">
        <title>Capnocytophaga spp. assemblies.</title>
        <authorList>
            <person name="Gulvik C.A."/>
        </authorList>
    </citation>
    <scope>NUCLEOTIDE SEQUENCE [LARGE SCALE GENOMIC DNA]</scope>
    <source>
        <strain evidence="4">H1496</strain>
    </source>
</reference>
<dbReference type="EMBL" id="CP022386">
    <property type="protein sequence ID" value="ATA87304.1"/>
    <property type="molecule type" value="Genomic_DNA"/>
</dbReference>
<dbReference type="RefSeq" id="WP_095910579.1">
    <property type="nucleotide sequence ID" value="NZ_CP022386.1"/>
</dbReference>
<dbReference type="Proteomes" id="UP000217250">
    <property type="component" value="Chromosome"/>
</dbReference>
<dbReference type="AlphaFoldDB" id="A0A250FQE5"/>
<feature type="transmembrane region" description="Helical" evidence="2">
    <location>
        <begin position="7"/>
        <end position="24"/>
    </location>
</feature>
<keyword evidence="2" id="KW-0812">Transmembrane</keyword>
<name>A0A250FQE5_9FLAO</name>
<keyword evidence="2" id="KW-1133">Transmembrane helix</keyword>
<dbReference type="OrthoDB" id="1466422at2"/>
<evidence type="ECO:0000313" key="4">
    <source>
        <dbReference type="Proteomes" id="UP000217250"/>
    </source>
</evidence>
<dbReference type="KEGG" id="cgh:CGC50_09120"/>
<accession>A0A250FQE5</accession>